<proteinExistence type="predicted"/>
<protein>
    <submittedName>
        <fullName evidence="1">Peptide/nickel transport system permease protein</fullName>
    </submittedName>
</protein>
<dbReference type="Proteomes" id="UP001261666">
    <property type="component" value="Unassembled WGS sequence"/>
</dbReference>
<sequence>MTMSPLVVAGGEPADARPSGPVTEKAVPLRDKVRPFLRWPIVVGGAVVLLWIVVVAFVGVLAPHDPYAVAGPRLSGPSADHLLGTDTLGRDVFSRVLYGARQSLPIAAVTITVSVVIGCLVGAVAGYVGGIVDAVLMRLADVTMAFPSMLLAMAVTAALGPGLRNAFLAIIIVWWPIYARLARGQVLSLKERDHVLAARAIGMGRWTNLRKHVFPHARTPILVSATMDLGSIIILIASLSFLGLGALPPSPEWGAMITEGSANFYQWWVALGPGLAIVSVVLAINFLGDGLRDVLDVKRRGR</sequence>
<accession>A0ACC6IER3</accession>
<keyword evidence="2" id="KW-1185">Reference proteome</keyword>
<dbReference type="EMBL" id="JAVIZJ010000002">
    <property type="protein sequence ID" value="MDR6208987.1"/>
    <property type="molecule type" value="Genomic_DNA"/>
</dbReference>
<name>A0ACC6IER3_9ACTN</name>
<organism evidence="1 2">
    <name type="scientific">Nocardioides zeae</name>
    <dbReference type="NCBI Taxonomy" id="1457234"/>
    <lineage>
        <taxon>Bacteria</taxon>
        <taxon>Bacillati</taxon>
        <taxon>Actinomycetota</taxon>
        <taxon>Actinomycetes</taxon>
        <taxon>Propionibacteriales</taxon>
        <taxon>Nocardioidaceae</taxon>
        <taxon>Nocardioides</taxon>
    </lineage>
</organism>
<comment type="caution">
    <text evidence="1">The sequence shown here is derived from an EMBL/GenBank/DDBJ whole genome shotgun (WGS) entry which is preliminary data.</text>
</comment>
<evidence type="ECO:0000313" key="2">
    <source>
        <dbReference type="Proteomes" id="UP001261666"/>
    </source>
</evidence>
<evidence type="ECO:0000313" key="1">
    <source>
        <dbReference type="EMBL" id="MDR6208987.1"/>
    </source>
</evidence>
<gene>
    <name evidence="1" type="ORF">QE364_000679</name>
</gene>
<reference evidence="1" key="1">
    <citation type="submission" date="2023-08" db="EMBL/GenBank/DDBJ databases">
        <title>Functional and genomic diversity of the sorghum phyllosphere microbiome.</title>
        <authorList>
            <person name="Shade A."/>
        </authorList>
    </citation>
    <scope>NUCLEOTIDE SEQUENCE</scope>
    <source>
        <strain evidence="1">SORGH_AS_0885</strain>
    </source>
</reference>